<evidence type="ECO:0000256" key="6">
    <source>
        <dbReference type="ARBA" id="ARBA00022989"/>
    </source>
</evidence>
<comment type="subcellular location">
    <subcellularLocation>
        <location evidence="1">Membrane</location>
        <topology evidence="1">Single-pass type I membrane protein</topology>
    </subcellularLocation>
</comment>
<keyword evidence="9" id="KW-1015">Disulfide bond</keyword>
<reference evidence="14 15" key="1">
    <citation type="submission" date="2019-09" db="EMBL/GenBank/DDBJ databases">
        <title>Bird 10,000 Genomes (B10K) Project - Family phase.</title>
        <authorList>
            <person name="Zhang G."/>
        </authorList>
    </citation>
    <scope>NUCLEOTIDE SEQUENCE [LARGE SCALE GENOMIC DNA]</scope>
    <source>
        <strain evidence="14">B10K-DU-001-77</strain>
        <tissue evidence="14">Muscle</tissue>
    </source>
</reference>
<dbReference type="SMART" id="SM00407">
    <property type="entry name" value="IGc1"/>
    <property type="match status" value="1"/>
</dbReference>
<dbReference type="InterPro" id="IPR007110">
    <property type="entry name" value="Ig-like_dom"/>
</dbReference>
<sequence>QHSIIQMEFYQKTLDSQLEGDEFMFDFDGDEIFHVEKEETVWRLPKFQEFASFEAQGALQNIAITKQNLESSMKASNNSRIPSVAPEVAVFPKHVVQEDEPNVLICSITKFWPPVLGLSWLQNGIPVKEGILETPFYQDRDNTFRKFSYLPFIPKPGDYYDCKVEHEGLAEPRKTHWEPQILAPASEVTETVICALGLAVGIVGIAVGTVLIIRGMKLGRARAERGVL</sequence>
<dbReference type="SUPFAM" id="SSF54452">
    <property type="entry name" value="MHC antigen-recognition domain"/>
    <property type="match status" value="1"/>
</dbReference>
<evidence type="ECO:0000313" key="14">
    <source>
        <dbReference type="EMBL" id="NXR28352.1"/>
    </source>
</evidence>
<keyword evidence="5" id="KW-0391">Immunity</keyword>
<accession>A0A7L2JXG8</accession>
<evidence type="ECO:0000256" key="8">
    <source>
        <dbReference type="ARBA" id="ARBA00023136"/>
    </source>
</evidence>
<feature type="non-terminal residue" evidence="14">
    <location>
        <position position="228"/>
    </location>
</feature>
<evidence type="ECO:0000256" key="4">
    <source>
        <dbReference type="ARBA" id="ARBA00022729"/>
    </source>
</evidence>
<dbReference type="InterPro" id="IPR003597">
    <property type="entry name" value="Ig_C1-set"/>
</dbReference>
<keyword evidence="15" id="KW-1185">Reference proteome</keyword>
<dbReference type="Pfam" id="PF00993">
    <property type="entry name" value="MHC_II_alpha"/>
    <property type="match status" value="1"/>
</dbReference>
<dbReference type="InterPro" id="IPR050160">
    <property type="entry name" value="MHC/Immunoglobulin"/>
</dbReference>
<dbReference type="PROSITE" id="PS50835">
    <property type="entry name" value="IG_LIKE"/>
    <property type="match status" value="1"/>
</dbReference>
<evidence type="ECO:0000256" key="2">
    <source>
        <dbReference type="ARBA" id="ARBA00007394"/>
    </source>
</evidence>
<keyword evidence="10" id="KW-0325">Glycoprotein</keyword>
<dbReference type="CDD" id="cd05767">
    <property type="entry name" value="IgC1_MHC_II_alpha"/>
    <property type="match status" value="1"/>
</dbReference>
<dbReference type="Proteomes" id="UP000590623">
    <property type="component" value="Unassembled WGS sequence"/>
</dbReference>
<proteinExistence type="inferred from homology"/>
<dbReference type="Pfam" id="PF07654">
    <property type="entry name" value="C1-set"/>
    <property type="match status" value="1"/>
</dbReference>
<evidence type="ECO:0000256" key="7">
    <source>
        <dbReference type="ARBA" id="ARBA00023130"/>
    </source>
</evidence>
<keyword evidence="7" id="KW-1064">Adaptive immunity</keyword>
<dbReference type="EMBL" id="VWYM01024987">
    <property type="protein sequence ID" value="NXR28352.1"/>
    <property type="molecule type" value="Genomic_DNA"/>
</dbReference>
<dbReference type="InterPro" id="IPR036179">
    <property type="entry name" value="Ig-like_dom_sf"/>
</dbReference>
<keyword evidence="6 12" id="KW-1133">Transmembrane helix</keyword>
<evidence type="ECO:0000256" key="11">
    <source>
        <dbReference type="ARBA" id="ARBA00023182"/>
    </source>
</evidence>
<evidence type="ECO:0000256" key="3">
    <source>
        <dbReference type="ARBA" id="ARBA00022692"/>
    </source>
</evidence>
<keyword evidence="3 12" id="KW-0812">Transmembrane</keyword>
<dbReference type="AlphaFoldDB" id="A0A7L2JXG8"/>
<dbReference type="InterPro" id="IPR013783">
    <property type="entry name" value="Ig-like_fold"/>
</dbReference>
<name>A0A7L2JXG8_CINMU</name>
<protein>
    <submittedName>
        <fullName evidence="14">DRA protein</fullName>
    </submittedName>
</protein>
<evidence type="ECO:0000313" key="15">
    <source>
        <dbReference type="Proteomes" id="UP000590623"/>
    </source>
</evidence>
<dbReference type="SUPFAM" id="SSF48726">
    <property type="entry name" value="Immunoglobulin"/>
    <property type="match status" value="1"/>
</dbReference>
<feature type="transmembrane region" description="Helical" evidence="12">
    <location>
        <begin position="195"/>
        <end position="213"/>
    </location>
</feature>
<dbReference type="OrthoDB" id="8925804at2759"/>
<gene>
    <name evidence="14" type="primary">Mamudra</name>
    <name evidence="14" type="ORF">CINMEX_R14382</name>
</gene>
<dbReference type="InterPro" id="IPR014745">
    <property type="entry name" value="MHC_II_a/b_N"/>
</dbReference>
<keyword evidence="11" id="KW-0491">MHC II</keyword>
<evidence type="ECO:0000256" key="1">
    <source>
        <dbReference type="ARBA" id="ARBA00004479"/>
    </source>
</evidence>
<evidence type="ECO:0000256" key="9">
    <source>
        <dbReference type="ARBA" id="ARBA00023157"/>
    </source>
</evidence>
<dbReference type="GO" id="GO:0042613">
    <property type="term" value="C:MHC class II protein complex"/>
    <property type="evidence" value="ECO:0007669"/>
    <property type="project" value="UniProtKB-KW"/>
</dbReference>
<evidence type="ECO:0000259" key="13">
    <source>
        <dbReference type="PROSITE" id="PS50835"/>
    </source>
</evidence>
<dbReference type="InterPro" id="IPR003006">
    <property type="entry name" value="Ig/MHC_CS"/>
</dbReference>
<organism evidence="14 15">
    <name type="scientific">Cinclus mexicanus</name>
    <name type="common">American dipper</name>
    <dbReference type="NCBI Taxonomy" id="161649"/>
    <lineage>
        <taxon>Eukaryota</taxon>
        <taxon>Metazoa</taxon>
        <taxon>Chordata</taxon>
        <taxon>Craniata</taxon>
        <taxon>Vertebrata</taxon>
        <taxon>Euteleostomi</taxon>
        <taxon>Archelosauria</taxon>
        <taxon>Archosauria</taxon>
        <taxon>Dinosauria</taxon>
        <taxon>Saurischia</taxon>
        <taxon>Theropoda</taxon>
        <taxon>Coelurosauria</taxon>
        <taxon>Aves</taxon>
        <taxon>Neognathae</taxon>
        <taxon>Neoaves</taxon>
        <taxon>Telluraves</taxon>
        <taxon>Australaves</taxon>
        <taxon>Passeriformes</taxon>
        <taxon>Cinclidae</taxon>
        <taxon>Cinclus</taxon>
    </lineage>
</organism>
<evidence type="ECO:0000256" key="5">
    <source>
        <dbReference type="ARBA" id="ARBA00022859"/>
    </source>
</evidence>
<keyword evidence="4" id="KW-0732">Signal</keyword>
<dbReference type="PANTHER" id="PTHR19944">
    <property type="entry name" value="MHC CLASS II-RELATED"/>
    <property type="match status" value="1"/>
</dbReference>
<comment type="caution">
    <text evidence="14">The sequence shown here is derived from an EMBL/GenBank/DDBJ whole genome shotgun (WGS) entry which is preliminary data.</text>
</comment>
<dbReference type="InterPro" id="IPR011162">
    <property type="entry name" value="MHC_I/II-like_Ag-recog"/>
</dbReference>
<dbReference type="PANTHER" id="PTHR19944:SF86">
    <property type="entry name" value="HLA CLASS II HISTOCOMPATIBILITY ANTIGEN, DR ALPHA CHAIN"/>
    <property type="match status" value="1"/>
</dbReference>
<dbReference type="InterPro" id="IPR001003">
    <property type="entry name" value="MHC_II_a_N"/>
</dbReference>
<dbReference type="Gene3D" id="3.10.320.10">
    <property type="entry name" value="Class II Histocompatibility Antigen, M Beta Chain, Chain B, domain 1"/>
    <property type="match status" value="1"/>
</dbReference>
<evidence type="ECO:0000256" key="12">
    <source>
        <dbReference type="SAM" id="Phobius"/>
    </source>
</evidence>
<dbReference type="GO" id="GO:0002250">
    <property type="term" value="P:adaptive immune response"/>
    <property type="evidence" value="ECO:0007669"/>
    <property type="project" value="UniProtKB-KW"/>
</dbReference>
<evidence type="ECO:0000256" key="10">
    <source>
        <dbReference type="ARBA" id="ARBA00023180"/>
    </source>
</evidence>
<dbReference type="Gene3D" id="2.60.40.10">
    <property type="entry name" value="Immunoglobulins"/>
    <property type="match status" value="1"/>
</dbReference>
<feature type="domain" description="Ig-like" evidence="13">
    <location>
        <begin position="86"/>
        <end position="176"/>
    </location>
</feature>
<feature type="non-terminal residue" evidence="14">
    <location>
        <position position="1"/>
    </location>
</feature>
<dbReference type="GO" id="GO:0002504">
    <property type="term" value="P:antigen processing and presentation of peptide or polysaccharide antigen via MHC class II"/>
    <property type="evidence" value="ECO:0007669"/>
    <property type="project" value="UniProtKB-KW"/>
</dbReference>
<comment type="similarity">
    <text evidence="2">Belongs to the MHC class II family.</text>
</comment>
<keyword evidence="8 12" id="KW-0472">Membrane</keyword>
<dbReference type="SMART" id="SM00920">
    <property type="entry name" value="MHC_II_alpha"/>
    <property type="match status" value="1"/>
</dbReference>
<dbReference type="PROSITE" id="PS00290">
    <property type="entry name" value="IG_MHC"/>
    <property type="match status" value="1"/>
</dbReference>